<gene>
    <name evidence="3" type="ORF">ACFP57_08660</name>
</gene>
<keyword evidence="2" id="KW-0732">Signal</keyword>
<dbReference type="RefSeq" id="WP_343884755.1">
    <property type="nucleotide sequence ID" value="NZ_BAAAKI010000003.1"/>
</dbReference>
<feature type="chain" id="PRO_5047186441" evidence="2">
    <location>
        <begin position="24"/>
        <end position="207"/>
    </location>
</feature>
<evidence type="ECO:0000256" key="1">
    <source>
        <dbReference type="SAM" id="MobiDB-lite"/>
    </source>
</evidence>
<dbReference type="Proteomes" id="UP001596266">
    <property type="component" value="Unassembled WGS sequence"/>
</dbReference>
<sequence>MRRPTPLAATALLALALPLSACAASAPTSAPEPSQTSTSAAGDPADGLAEEASAAPSKVSTASPELGEPVVTRSITYQGGDFTLAMYPLKRIGSTIVMTADLGYAKVNEDSALTNRDILSDSTDRNWSRYEAPDGFALLDGSGSVMYLPARSGEEEMAALCSPMPSGHAEVGDVETVTCTFAGTPENVTMMSVQTERFGTFSNVPVK</sequence>
<reference evidence="4" key="1">
    <citation type="journal article" date="2019" name="Int. J. Syst. Evol. Microbiol.">
        <title>The Global Catalogue of Microorganisms (GCM) 10K type strain sequencing project: providing services to taxonomists for standard genome sequencing and annotation.</title>
        <authorList>
            <consortium name="The Broad Institute Genomics Platform"/>
            <consortium name="The Broad Institute Genome Sequencing Center for Infectious Disease"/>
            <person name="Wu L."/>
            <person name="Ma J."/>
        </authorList>
    </citation>
    <scope>NUCLEOTIDE SEQUENCE [LARGE SCALE GENOMIC DNA]</scope>
    <source>
        <strain evidence="4">CGMCC 1.15277</strain>
    </source>
</reference>
<organism evidence="3 4">
    <name type="scientific">Luteococcus sanguinis</name>
    <dbReference type="NCBI Taxonomy" id="174038"/>
    <lineage>
        <taxon>Bacteria</taxon>
        <taxon>Bacillati</taxon>
        <taxon>Actinomycetota</taxon>
        <taxon>Actinomycetes</taxon>
        <taxon>Propionibacteriales</taxon>
        <taxon>Propionibacteriaceae</taxon>
        <taxon>Luteococcus</taxon>
    </lineage>
</organism>
<feature type="region of interest" description="Disordered" evidence="1">
    <location>
        <begin position="25"/>
        <end position="65"/>
    </location>
</feature>
<evidence type="ECO:0000256" key="2">
    <source>
        <dbReference type="SAM" id="SignalP"/>
    </source>
</evidence>
<dbReference type="EMBL" id="JBHSUA010000018">
    <property type="protein sequence ID" value="MFC6397048.1"/>
    <property type="molecule type" value="Genomic_DNA"/>
</dbReference>
<feature type="compositionally biased region" description="Low complexity" evidence="1">
    <location>
        <begin position="25"/>
        <end position="41"/>
    </location>
</feature>
<name>A0ABW1X1X8_9ACTN</name>
<comment type="caution">
    <text evidence="3">The sequence shown here is derived from an EMBL/GenBank/DDBJ whole genome shotgun (WGS) entry which is preliminary data.</text>
</comment>
<feature type="signal peptide" evidence="2">
    <location>
        <begin position="1"/>
        <end position="23"/>
    </location>
</feature>
<evidence type="ECO:0000313" key="3">
    <source>
        <dbReference type="EMBL" id="MFC6397048.1"/>
    </source>
</evidence>
<keyword evidence="4" id="KW-1185">Reference proteome</keyword>
<accession>A0ABW1X1X8</accession>
<evidence type="ECO:0000313" key="4">
    <source>
        <dbReference type="Proteomes" id="UP001596266"/>
    </source>
</evidence>
<protein>
    <submittedName>
        <fullName evidence="3">Uncharacterized protein</fullName>
    </submittedName>
</protein>
<proteinExistence type="predicted"/>